<dbReference type="SUPFAM" id="SSF55895">
    <property type="entry name" value="Ribonuclease Rh-like"/>
    <property type="match status" value="1"/>
</dbReference>
<dbReference type="PANTHER" id="PTHR11240">
    <property type="entry name" value="RIBONUCLEASE T2"/>
    <property type="match status" value="1"/>
</dbReference>
<dbReference type="PROSITE" id="PS00530">
    <property type="entry name" value="RNASE_T2_1"/>
    <property type="match status" value="1"/>
</dbReference>
<evidence type="ECO:0000313" key="4">
    <source>
        <dbReference type="EMBL" id="MBB4051780.1"/>
    </source>
</evidence>
<dbReference type="Proteomes" id="UP000547011">
    <property type="component" value="Unassembled WGS sequence"/>
</dbReference>
<dbReference type="InterPro" id="IPR039378">
    <property type="entry name" value="RNase_T2_prok"/>
</dbReference>
<dbReference type="InterPro" id="IPR018188">
    <property type="entry name" value="RNase_T2_His_AS_1"/>
</dbReference>
<reference evidence="4 5" key="1">
    <citation type="submission" date="2020-08" db="EMBL/GenBank/DDBJ databases">
        <title>Genomic Encyclopedia of Type Strains, Phase IV (KMG-IV): sequencing the most valuable type-strain genomes for metagenomic binning, comparative biology and taxonomic classification.</title>
        <authorList>
            <person name="Goeker M."/>
        </authorList>
    </citation>
    <scope>NUCLEOTIDE SEQUENCE [LARGE SCALE GENOMIC DNA]</scope>
    <source>
        <strain evidence="4 5">DSM 23447</strain>
    </source>
</reference>
<dbReference type="GO" id="GO:0033897">
    <property type="term" value="F:ribonuclease T2 activity"/>
    <property type="evidence" value="ECO:0007669"/>
    <property type="project" value="UniProtKB-EC"/>
</dbReference>
<evidence type="ECO:0000313" key="5">
    <source>
        <dbReference type="Proteomes" id="UP000547011"/>
    </source>
</evidence>
<dbReference type="EC" id="4.6.1.19" evidence="4"/>
<keyword evidence="5" id="KW-1185">Reference proteome</keyword>
<comment type="similarity">
    <text evidence="1 2">Belongs to the RNase T2 family.</text>
</comment>
<sequence length="325" mass="35571">MLKQLALASVLLAASPALAEVPLSGTFTAGTACPAYQSINRQTNPGSVTLSPGETYELVAANNTPATHLWLIIPGAEPARRWVEITCGTTDIALPTADKTSSPQQAYRGTQYVLAVNWQPAFCETASRTTECRNQRENSFEATHFTLHGLWPQPRSNEYCGVPERDIWASRDGRWRDLPLLDLTIAQRRNLDEVMPGSQSGLDRHEWTKHGTCYGSGQREYFADSLDLMLALNTSEVAELFASNIGKRITLDQLRDAFDNAFGPGSGERVTMSCERDGNRTLITELRINLTGEIAGPDNFGTLLRAANPAEIECRSGQVDAVGLQ</sequence>
<dbReference type="PROSITE" id="PS51257">
    <property type="entry name" value="PROKAR_LIPOPROTEIN"/>
    <property type="match status" value="1"/>
</dbReference>
<keyword evidence="4" id="KW-0456">Lyase</keyword>
<accession>A0A7W6ILD3</accession>
<evidence type="ECO:0000256" key="1">
    <source>
        <dbReference type="ARBA" id="ARBA00007469"/>
    </source>
</evidence>
<dbReference type="EMBL" id="JACIEW010000003">
    <property type="protein sequence ID" value="MBB4051780.1"/>
    <property type="molecule type" value="Genomic_DNA"/>
</dbReference>
<proteinExistence type="inferred from homology"/>
<dbReference type="RefSeq" id="WP_183310524.1">
    <property type="nucleotide sequence ID" value="NZ_JACIEW010000003.1"/>
</dbReference>
<protein>
    <submittedName>
        <fullName evidence="4">Ribonuclease T2</fullName>
        <ecNumber evidence="4">4.6.1.19</ecNumber>
    </submittedName>
</protein>
<dbReference type="Pfam" id="PF00445">
    <property type="entry name" value="Ribonuclease_T2"/>
    <property type="match status" value="1"/>
</dbReference>
<gene>
    <name evidence="4" type="ORF">GGR20_001422</name>
</gene>
<dbReference type="GO" id="GO:0003723">
    <property type="term" value="F:RNA binding"/>
    <property type="evidence" value="ECO:0007669"/>
    <property type="project" value="InterPro"/>
</dbReference>
<organism evidence="4 5">
    <name type="scientific">Devosia subaequoris</name>
    <dbReference type="NCBI Taxonomy" id="395930"/>
    <lineage>
        <taxon>Bacteria</taxon>
        <taxon>Pseudomonadati</taxon>
        <taxon>Pseudomonadota</taxon>
        <taxon>Alphaproteobacteria</taxon>
        <taxon>Hyphomicrobiales</taxon>
        <taxon>Devosiaceae</taxon>
        <taxon>Devosia</taxon>
    </lineage>
</organism>
<dbReference type="PROSITE" id="PS00531">
    <property type="entry name" value="RNASE_T2_2"/>
    <property type="match status" value="1"/>
</dbReference>
<dbReference type="Gene3D" id="3.90.730.10">
    <property type="entry name" value="Ribonuclease T2-like"/>
    <property type="match status" value="1"/>
</dbReference>
<name>A0A7W6ILD3_9HYPH</name>
<dbReference type="InterPro" id="IPR036430">
    <property type="entry name" value="RNase_T2-like_sf"/>
</dbReference>
<evidence type="ECO:0000256" key="3">
    <source>
        <dbReference type="SAM" id="SignalP"/>
    </source>
</evidence>
<dbReference type="InterPro" id="IPR001568">
    <property type="entry name" value="RNase_T2-like"/>
</dbReference>
<evidence type="ECO:0000256" key="2">
    <source>
        <dbReference type="RuleBase" id="RU004328"/>
    </source>
</evidence>
<keyword evidence="3" id="KW-0732">Signal</keyword>
<comment type="caution">
    <text evidence="4">The sequence shown here is derived from an EMBL/GenBank/DDBJ whole genome shotgun (WGS) entry which is preliminary data.</text>
</comment>
<dbReference type="InterPro" id="IPR033130">
    <property type="entry name" value="RNase_T2_His_AS_2"/>
</dbReference>
<dbReference type="CDD" id="cd01062">
    <property type="entry name" value="RNase_T2_prok"/>
    <property type="match status" value="1"/>
</dbReference>
<feature type="chain" id="PRO_5030600841" evidence="3">
    <location>
        <begin position="20"/>
        <end position="325"/>
    </location>
</feature>
<dbReference type="AlphaFoldDB" id="A0A7W6ILD3"/>
<feature type="signal peptide" evidence="3">
    <location>
        <begin position="1"/>
        <end position="19"/>
    </location>
</feature>
<dbReference type="PANTHER" id="PTHR11240:SF22">
    <property type="entry name" value="RIBONUCLEASE T2"/>
    <property type="match status" value="1"/>
</dbReference>
<dbReference type="GO" id="GO:0006401">
    <property type="term" value="P:RNA catabolic process"/>
    <property type="evidence" value="ECO:0007669"/>
    <property type="project" value="TreeGrafter"/>
</dbReference>